<evidence type="ECO:0000313" key="6">
    <source>
        <dbReference type="Proteomes" id="UP000032047"/>
    </source>
</evidence>
<sequence>MGELNWRRVKLGEISDILIGGTPSRKKGEYWDKDLKTDNLWVSISDLQSKYIQNTKERITDEGIRNSNVKLLPENTVIMSFKLTVGKVAITKRRLYTNEAIAGFLPKQQNTFSSEYLYYALSNLDYKDSLDVAVKGQTLNKEKLKNLIIMLPSLSEQRKIAAILSSVDEAIEKTEVIIEQTEKVKKGLMQQLLTKGIGHTKFKKTEIGEIPEEWEVLKIQDFALKVTDGEHKTPKRTEFGELLLSARNIRNNMLDLSNVDYVSQEELEKITKRCNPEEGDILISCSGTIGRVCVVPKGTKFGLVRSVALVKIDKNTTNSKFLMYALQSPNLQKQMMLNQSQLAQANLFLRDINNLKVPFPSLEEQEKIAKIIETFDLKLTFETQRYHELNKIKKSLMQTLLTGKVRVKVDDEVMSQ</sequence>
<proteinExistence type="inferred from homology"/>
<comment type="similarity">
    <text evidence="1">Belongs to the type-I restriction system S methylase family.</text>
</comment>
<dbReference type="InterPro" id="IPR044946">
    <property type="entry name" value="Restrct_endonuc_typeI_TRD_sf"/>
</dbReference>
<dbReference type="Pfam" id="PF01420">
    <property type="entry name" value="Methylase_S"/>
    <property type="match status" value="2"/>
</dbReference>
<dbReference type="PANTHER" id="PTHR30408:SF12">
    <property type="entry name" value="TYPE I RESTRICTION ENZYME MJAVIII SPECIFICITY SUBUNIT"/>
    <property type="match status" value="1"/>
</dbReference>
<feature type="domain" description="Type I restriction modification DNA specificity" evidence="4">
    <location>
        <begin position="211"/>
        <end position="390"/>
    </location>
</feature>
<keyword evidence="3" id="KW-0238">DNA-binding</keyword>
<reference evidence="5 6" key="1">
    <citation type="submission" date="2015-01" db="EMBL/GenBank/DDBJ databases">
        <title>Genome sequence of Anoxybacillus ayderensis strain AB04.</title>
        <authorList>
            <person name="Belduz A.O."/>
            <person name="Canakci S."/>
            <person name="Chan K.-G."/>
            <person name="Kahar U.M."/>
            <person name="Yaakob A.S."/>
            <person name="Chan C.S."/>
            <person name="Goh K.M."/>
        </authorList>
    </citation>
    <scope>NUCLEOTIDE SEQUENCE [LARGE SCALE GENOMIC DNA]</scope>
    <source>
        <strain evidence="5 6">AB04</strain>
    </source>
</reference>
<evidence type="ECO:0000256" key="1">
    <source>
        <dbReference type="ARBA" id="ARBA00010923"/>
    </source>
</evidence>
<dbReference type="Gene3D" id="3.90.220.20">
    <property type="entry name" value="DNA methylase specificity domains"/>
    <property type="match status" value="2"/>
</dbReference>
<dbReference type="EMBL" id="JXTG01000013">
    <property type="protein sequence ID" value="KIP20614.1"/>
    <property type="molecule type" value="Genomic_DNA"/>
</dbReference>
<dbReference type="InterPro" id="IPR052021">
    <property type="entry name" value="Type-I_RS_S_subunit"/>
</dbReference>
<dbReference type="AlphaFoldDB" id="A0A0D0HK62"/>
<dbReference type="GO" id="GO:0003677">
    <property type="term" value="F:DNA binding"/>
    <property type="evidence" value="ECO:0007669"/>
    <property type="project" value="UniProtKB-KW"/>
</dbReference>
<name>A0A0D0HK62_9BACL</name>
<protein>
    <submittedName>
        <fullName evidence="5">EcoKI restriction-modification system protein HsdS</fullName>
    </submittedName>
</protein>
<keyword evidence="2" id="KW-0680">Restriction system</keyword>
<dbReference type="CDD" id="cd17246">
    <property type="entry name" value="RMtype1_S_SonII-TRD2-CR2_like"/>
    <property type="match status" value="1"/>
</dbReference>
<dbReference type="PATRIC" id="fig|265546.4.peg.2204"/>
<dbReference type="Gene3D" id="1.10.287.1120">
    <property type="entry name" value="Bipartite methylase S protein"/>
    <property type="match status" value="1"/>
</dbReference>
<evidence type="ECO:0000259" key="4">
    <source>
        <dbReference type="Pfam" id="PF01420"/>
    </source>
</evidence>
<evidence type="ECO:0000313" key="5">
    <source>
        <dbReference type="EMBL" id="KIP20614.1"/>
    </source>
</evidence>
<dbReference type="InterPro" id="IPR000055">
    <property type="entry name" value="Restrct_endonuc_typeI_TRD"/>
</dbReference>
<organism evidence="5 6">
    <name type="scientific">Anoxybacillus ayderensis</name>
    <dbReference type="NCBI Taxonomy" id="265546"/>
    <lineage>
        <taxon>Bacteria</taxon>
        <taxon>Bacillati</taxon>
        <taxon>Bacillota</taxon>
        <taxon>Bacilli</taxon>
        <taxon>Bacillales</taxon>
        <taxon>Anoxybacillaceae</taxon>
        <taxon>Anoxybacillus</taxon>
    </lineage>
</organism>
<gene>
    <name evidence="5" type="ORF">JV16_02195</name>
</gene>
<dbReference type="CDD" id="cd17244">
    <property type="entry name" value="RMtype1_S_Apa101655I-TRD2-CR2_like"/>
    <property type="match status" value="1"/>
</dbReference>
<feature type="domain" description="Type I restriction modification DNA specificity" evidence="4">
    <location>
        <begin position="5"/>
        <end position="175"/>
    </location>
</feature>
<accession>A0A0D0HK62</accession>
<evidence type="ECO:0000256" key="3">
    <source>
        <dbReference type="ARBA" id="ARBA00023125"/>
    </source>
</evidence>
<evidence type="ECO:0000256" key="2">
    <source>
        <dbReference type="ARBA" id="ARBA00022747"/>
    </source>
</evidence>
<dbReference type="REBASE" id="130362">
    <property type="entry name" value="S.AayAB04ORF2194P"/>
</dbReference>
<dbReference type="PANTHER" id="PTHR30408">
    <property type="entry name" value="TYPE-1 RESTRICTION ENZYME ECOKI SPECIFICITY PROTEIN"/>
    <property type="match status" value="1"/>
</dbReference>
<dbReference type="SUPFAM" id="SSF116734">
    <property type="entry name" value="DNA methylase specificity domain"/>
    <property type="match status" value="2"/>
</dbReference>
<keyword evidence="6" id="KW-1185">Reference proteome</keyword>
<dbReference type="GO" id="GO:0009307">
    <property type="term" value="P:DNA restriction-modification system"/>
    <property type="evidence" value="ECO:0007669"/>
    <property type="project" value="UniProtKB-KW"/>
</dbReference>
<comment type="caution">
    <text evidence="5">The sequence shown here is derived from an EMBL/GenBank/DDBJ whole genome shotgun (WGS) entry which is preliminary data.</text>
</comment>
<dbReference type="Proteomes" id="UP000032047">
    <property type="component" value="Unassembled WGS sequence"/>
</dbReference>